<name>A0A1L8RGE2_9ENTE</name>
<evidence type="ECO:0000313" key="4">
    <source>
        <dbReference type="EMBL" id="OJG18775.1"/>
    </source>
</evidence>
<evidence type="ECO:0000313" key="5">
    <source>
        <dbReference type="Proteomes" id="UP000181884"/>
    </source>
</evidence>
<organism evidence="4 5">
    <name type="scientific">Enterococcus canis</name>
    <dbReference type="NCBI Taxonomy" id="214095"/>
    <lineage>
        <taxon>Bacteria</taxon>
        <taxon>Bacillati</taxon>
        <taxon>Bacillota</taxon>
        <taxon>Bacilli</taxon>
        <taxon>Lactobacillales</taxon>
        <taxon>Enterococcaceae</taxon>
        <taxon>Enterococcus</taxon>
    </lineage>
</organism>
<comment type="subcellular location">
    <subcellularLocation>
        <location evidence="2">Cell membrane</location>
        <topology evidence="2">Multi-pass membrane protein</topology>
    </subcellularLocation>
</comment>
<dbReference type="RefSeq" id="WP_174519974.1">
    <property type="nucleotide sequence ID" value="NZ_JXKH01000003.1"/>
</dbReference>
<dbReference type="STRING" id="214095.RU97_GL001393"/>
<accession>A0A1L8RGE2</accession>
<evidence type="ECO:0000256" key="2">
    <source>
        <dbReference type="PIRNR" id="PIRNR016661"/>
    </source>
</evidence>
<feature type="transmembrane region" description="Helical" evidence="3">
    <location>
        <begin position="86"/>
        <end position="103"/>
    </location>
</feature>
<feature type="transmembrane region" description="Helical" evidence="3">
    <location>
        <begin position="151"/>
        <end position="169"/>
    </location>
</feature>
<dbReference type="AlphaFoldDB" id="A0A1L8RGE2"/>
<dbReference type="PANTHER" id="PTHR34295:SF1">
    <property type="entry name" value="BIOTIN TRANSPORTER BIOY"/>
    <property type="match status" value="1"/>
</dbReference>
<dbReference type="GO" id="GO:0015225">
    <property type="term" value="F:biotin transmembrane transporter activity"/>
    <property type="evidence" value="ECO:0007669"/>
    <property type="project" value="UniProtKB-UniRule"/>
</dbReference>
<keyword evidence="2" id="KW-0813">Transport</keyword>
<evidence type="ECO:0000256" key="3">
    <source>
        <dbReference type="SAM" id="Phobius"/>
    </source>
</evidence>
<dbReference type="PIRSF" id="PIRSF016661">
    <property type="entry name" value="BioY"/>
    <property type="match status" value="1"/>
</dbReference>
<reference evidence="4 5" key="1">
    <citation type="submission" date="2014-12" db="EMBL/GenBank/DDBJ databases">
        <title>Draft genome sequences of 29 type strains of Enterococci.</title>
        <authorList>
            <person name="Zhong Z."/>
            <person name="Sun Z."/>
            <person name="Liu W."/>
            <person name="Zhang W."/>
            <person name="Zhang H."/>
        </authorList>
    </citation>
    <scope>NUCLEOTIDE SEQUENCE [LARGE SCALE GENOMIC DNA]</scope>
    <source>
        <strain evidence="4 5">DSM 17029</strain>
    </source>
</reference>
<evidence type="ECO:0000256" key="1">
    <source>
        <dbReference type="ARBA" id="ARBA00010692"/>
    </source>
</evidence>
<keyword evidence="2" id="KW-1003">Cell membrane</keyword>
<dbReference type="Pfam" id="PF02632">
    <property type="entry name" value="BioY"/>
    <property type="match status" value="1"/>
</dbReference>
<comment type="similarity">
    <text evidence="1 2">Belongs to the BioY family.</text>
</comment>
<dbReference type="EMBL" id="JXKH01000003">
    <property type="protein sequence ID" value="OJG18775.1"/>
    <property type="molecule type" value="Genomic_DNA"/>
</dbReference>
<feature type="transmembrane region" description="Helical" evidence="3">
    <location>
        <begin position="55"/>
        <end position="80"/>
    </location>
</feature>
<dbReference type="Gene3D" id="1.10.1760.20">
    <property type="match status" value="1"/>
</dbReference>
<protein>
    <recommendedName>
        <fullName evidence="2">Biotin transporter</fullName>
    </recommendedName>
</protein>
<dbReference type="InterPro" id="IPR003784">
    <property type="entry name" value="BioY"/>
</dbReference>
<dbReference type="Proteomes" id="UP000181884">
    <property type="component" value="Unassembled WGS sequence"/>
</dbReference>
<keyword evidence="2 3" id="KW-0472">Membrane</keyword>
<dbReference type="PANTHER" id="PTHR34295">
    <property type="entry name" value="BIOTIN TRANSPORTER BIOY"/>
    <property type="match status" value="1"/>
</dbReference>
<feature type="transmembrane region" description="Helical" evidence="3">
    <location>
        <begin position="110"/>
        <end position="131"/>
    </location>
</feature>
<sequence>MMKITLRQQILAATFAVVIGILSQLTLPLTLVPLTGQTFAIGLAVTLLGKKNGTYAILIYLLLGLIGVPVFAGMSAGFSVLAGPTGGYLVGFIFNGLLTGAILEKRGFTYTWAIVANLVGAIVTLFFGTIWLKVAADLTWAGAMSGGFIPFILPGVIKAIAAAYLGILIRQRLVRFAVN</sequence>
<gene>
    <name evidence="4" type="ORF">RU97_GL001393</name>
</gene>
<keyword evidence="3" id="KW-0812">Transmembrane</keyword>
<keyword evidence="5" id="KW-1185">Reference proteome</keyword>
<feature type="transmembrane region" description="Helical" evidence="3">
    <location>
        <begin position="9"/>
        <end position="25"/>
    </location>
</feature>
<dbReference type="GO" id="GO:0005886">
    <property type="term" value="C:plasma membrane"/>
    <property type="evidence" value="ECO:0007669"/>
    <property type="project" value="UniProtKB-SubCell"/>
</dbReference>
<comment type="caution">
    <text evidence="4">The sequence shown here is derived from an EMBL/GenBank/DDBJ whole genome shotgun (WGS) entry which is preliminary data.</text>
</comment>
<keyword evidence="3" id="KW-1133">Transmembrane helix</keyword>
<proteinExistence type="inferred from homology"/>